<evidence type="ECO:0000256" key="18">
    <source>
        <dbReference type="SAM" id="Phobius"/>
    </source>
</evidence>
<comment type="subcellular location">
    <subcellularLocation>
        <location evidence="1">Cell membrane</location>
        <topology evidence="1">Multi-pass membrane protein</topology>
    </subcellularLocation>
</comment>
<keyword evidence="9 16" id="KW-0067">ATP-binding</keyword>
<feature type="binding site" evidence="16">
    <location>
        <begin position="516"/>
        <end position="523"/>
    </location>
    <ligand>
        <name>ATP</name>
        <dbReference type="ChEBI" id="CHEBI:30616"/>
    </ligand>
</feature>
<dbReference type="SUPFAM" id="SSF52540">
    <property type="entry name" value="P-loop containing nucleoside triphosphate hydrolases"/>
    <property type="match status" value="1"/>
</dbReference>
<evidence type="ECO:0000256" key="8">
    <source>
        <dbReference type="ARBA" id="ARBA00022829"/>
    </source>
</evidence>
<dbReference type="Gene3D" id="1.10.10.10">
    <property type="entry name" value="Winged helix-like DNA-binding domain superfamily/Winged helix DNA-binding domain"/>
    <property type="match status" value="1"/>
</dbReference>
<keyword evidence="6 18" id="KW-0812">Transmembrane</keyword>
<feature type="transmembrane region" description="Helical" evidence="18">
    <location>
        <begin position="127"/>
        <end position="147"/>
    </location>
</feature>
<feature type="transmembrane region" description="Helical" evidence="18">
    <location>
        <begin position="95"/>
        <end position="115"/>
    </location>
</feature>
<accession>A0A840YDV5</accession>
<evidence type="ECO:0000256" key="4">
    <source>
        <dbReference type="ARBA" id="ARBA00022475"/>
    </source>
</evidence>
<dbReference type="CDD" id="cd01127">
    <property type="entry name" value="TrwB_TraG_TraD_VirD4"/>
    <property type="match status" value="1"/>
</dbReference>
<evidence type="ECO:0000256" key="15">
    <source>
        <dbReference type="ARBA" id="ARBA00025923"/>
    </source>
</evidence>
<dbReference type="InterPro" id="IPR002543">
    <property type="entry name" value="FtsK_dom"/>
</dbReference>
<organism evidence="20 21">
    <name type="scientific">Muricoccus pecuniae</name>
    <dbReference type="NCBI Taxonomy" id="693023"/>
    <lineage>
        <taxon>Bacteria</taxon>
        <taxon>Pseudomonadati</taxon>
        <taxon>Pseudomonadota</taxon>
        <taxon>Alphaproteobacteria</taxon>
        <taxon>Acetobacterales</taxon>
        <taxon>Roseomonadaceae</taxon>
        <taxon>Muricoccus</taxon>
    </lineage>
</organism>
<evidence type="ECO:0000256" key="12">
    <source>
        <dbReference type="ARBA" id="ARBA00023136"/>
    </source>
</evidence>
<evidence type="ECO:0000313" key="20">
    <source>
        <dbReference type="EMBL" id="MBB5694557.1"/>
    </source>
</evidence>
<keyword evidence="21" id="KW-1185">Reference proteome</keyword>
<evidence type="ECO:0000313" key="21">
    <source>
        <dbReference type="Proteomes" id="UP000580654"/>
    </source>
</evidence>
<keyword evidence="13" id="KW-0131">Cell cycle</keyword>
<keyword evidence="4" id="KW-1003">Cell membrane</keyword>
<evidence type="ECO:0000256" key="11">
    <source>
        <dbReference type="ARBA" id="ARBA00023125"/>
    </source>
</evidence>
<keyword evidence="5" id="KW-0132">Cell division</keyword>
<dbReference type="Pfam" id="PF17854">
    <property type="entry name" value="FtsK_alpha"/>
    <property type="match status" value="1"/>
</dbReference>
<evidence type="ECO:0000256" key="10">
    <source>
        <dbReference type="ARBA" id="ARBA00022989"/>
    </source>
</evidence>
<dbReference type="GO" id="GO:0003677">
    <property type="term" value="F:DNA binding"/>
    <property type="evidence" value="ECO:0007669"/>
    <property type="project" value="UniProtKB-KW"/>
</dbReference>
<feature type="compositionally biased region" description="Pro residues" evidence="17">
    <location>
        <begin position="303"/>
        <end position="318"/>
    </location>
</feature>
<comment type="subunit">
    <text evidence="15">Homohexamer. Forms a ring that surrounds DNA.</text>
</comment>
<keyword evidence="10 18" id="KW-1133">Transmembrane helix</keyword>
<comment type="similarity">
    <text evidence="2">Belongs to the FtsK/SpoIIIE/SftA family.</text>
</comment>
<dbReference type="GO" id="GO:0005524">
    <property type="term" value="F:ATP binding"/>
    <property type="evidence" value="ECO:0007669"/>
    <property type="project" value="UniProtKB-UniRule"/>
</dbReference>
<dbReference type="PROSITE" id="PS50901">
    <property type="entry name" value="FTSK"/>
    <property type="match status" value="1"/>
</dbReference>
<evidence type="ECO:0000256" key="5">
    <source>
        <dbReference type="ARBA" id="ARBA00022618"/>
    </source>
</evidence>
<protein>
    <recommendedName>
        <fullName evidence="3">DNA translocase FtsK</fullName>
    </recommendedName>
</protein>
<evidence type="ECO:0000256" key="2">
    <source>
        <dbReference type="ARBA" id="ARBA00006474"/>
    </source>
</evidence>
<dbReference type="InterPro" id="IPR050206">
    <property type="entry name" value="FtsK/SpoIIIE/SftA"/>
</dbReference>
<dbReference type="InterPro" id="IPR018541">
    <property type="entry name" value="Ftsk_gamma"/>
</dbReference>
<evidence type="ECO:0000256" key="3">
    <source>
        <dbReference type="ARBA" id="ARBA00020887"/>
    </source>
</evidence>
<dbReference type="InterPro" id="IPR036388">
    <property type="entry name" value="WH-like_DNA-bd_sf"/>
</dbReference>
<feature type="region of interest" description="Disordered" evidence="17">
    <location>
        <begin position="235"/>
        <end position="256"/>
    </location>
</feature>
<comment type="function">
    <text evidence="14">Essential cell division protein that coordinates cell division and chromosome segregation. The N-terminus is involved in assembly of the cell-division machinery. The C-terminus functions as a DNA motor that moves dsDNA in an ATP-dependent manner towards the dif recombination site, which is located within the replication terminus region. Translocation stops specifically at Xer-dif sites, where FtsK interacts with the Xer recombinase, allowing activation of chromosome unlinking by recombination. FtsK orienting polar sequences (KOPS) guide the direction of DNA translocation. FtsK can remove proteins from DNA as it translocates, but translocation stops specifically at XerCD-dif site, thereby preventing removal of XerC and XerD from dif.</text>
</comment>
<name>A0A840YDV5_9PROT</name>
<dbReference type="EMBL" id="JACIJD010000011">
    <property type="protein sequence ID" value="MBB5694557.1"/>
    <property type="molecule type" value="Genomic_DNA"/>
</dbReference>
<evidence type="ECO:0000256" key="9">
    <source>
        <dbReference type="ARBA" id="ARBA00022840"/>
    </source>
</evidence>
<dbReference type="GO" id="GO:0007059">
    <property type="term" value="P:chromosome segregation"/>
    <property type="evidence" value="ECO:0007669"/>
    <property type="project" value="UniProtKB-KW"/>
</dbReference>
<dbReference type="Pfam" id="PF01580">
    <property type="entry name" value="FtsK_SpoIIIE"/>
    <property type="match status" value="1"/>
</dbReference>
<evidence type="ECO:0000256" key="1">
    <source>
        <dbReference type="ARBA" id="ARBA00004651"/>
    </source>
</evidence>
<dbReference type="SMART" id="SM00843">
    <property type="entry name" value="Ftsk_gamma"/>
    <property type="match status" value="1"/>
</dbReference>
<dbReference type="PANTHER" id="PTHR22683">
    <property type="entry name" value="SPORULATION PROTEIN RELATED"/>
    <property type="match status" value="1"/>
</dbReference>
<feature type="compositionally biased region" description="Basic and acidic residues" evidence="17">
    <location>
        <begin position="235"/>
        <end position="255"/>
    </location>
</feature>
<evidence type="ECO:0000256" key="7">
    <source>
        <dbReference type="ARBA" id="ARBA00022741"/>
    </source>
</evidence>
<dbReference type="PANTHER" id="PTHR22683:SF41">
    <property type="entry name" value="DNA TRANSLOCASE FTSK"/>
    <property type="match status" value="1"/>
</dbReference>
<dbReference type="Gene3D" id="3.40.50.300">
    <property type="entry name" value="P-loop containing nucleotide triphosphate hydrolases"/>
    <property type="match status" value="1"/>
</dbReference>
<evidence type="ECO:0000256" key="17">
    <source>
        <dbReference type="SAM" id="MobiDB-lite"/>
    </source>
</evidence>
<dbReference type="Pfam" id="PF09397">
    <property type="entry name" value="FtsK_gamma"/>
    <property type="match status" value="1"/>
</dbReference>
<dbReference type="SUPFAM" id="SSF46785">
    <property type="entry name" value="Winged helix' DNA-binding domain"/>
    <property type="match status" value="1"/>
</dbReference>
<dbReference type="Pfam" id="PF13491">
    <property type="entry name" value="FtsK_4TM"/>
    <property type="match status" value="1"/>
</dbReference>
<evidence type="ECO:0000256" key="14">
    <source>
        <dbReference type="ARBA" id="ARBA00024784"/>
    </source>
</evidence>
<comment type="caution">
    <text evidence="20">The sequence shown here is derived from an EMBL/GenBank/DDBJ whole genome shotgun (WGS) entry which is preliminary data.</text>
</comment>
<feature type="transmembrane region" description="Helical" evidence="18">
    <location>
        <begin position="47"/>
        <end position="65"/>
    </location>
</feature>
<dbReference type="GO" id="GO:0051301">
    <property type="term" value="P:cell division"/>
    <property type="evidence" value="ECO:0007669"/>
    <property type="project" value="UniProtKB-KW"/>
</dbReference>
<feature type="compositionally biased region" description="Basic and acidic residues" evidence="17">
    <location>
        <begin position="324"/>
        <end position="341"/>
    </location>
</feature>
<evidence type="ECO:0000256" key="16">
    <source>
        <dbReference type="PROSITE-ProRule" id="PRU00289"/>
    </source>
</evidence>
<dbReference type="GO" id="GO:0005886">
    <property type="term" value="C:plasma membrane"/>
    <property type="evidence" value="ECO:0007669"/>
    <property type="project" value="UniProtKB-SubCell"/>
</dbReference>
<sequence>MPRASADRSAPAQTDAVSGMNPFGTATIRRFASPAVKAALKRRGGQSLGLVCGLLGLAVLVALASHNPADPSFSTATSRAPTNLAGPFGAMVSDVLLQGFGWAGLLPAACLMTWALRLSTHRGLSPFAGRVAALLAGLPLLAAALSASPLPAPFPGGTAGGAMGPLVREAVDETLGAAFGPLGNALGNTGVLVMAVAASVLALAIPLSSWRRAGKAAARRGHGLAGTIMRRRADARARAAEARHARDRLSHRRGEAVQPPGLLARLLGAPAHLAGMIRRRQEASPGLSELLRAADAAAREAPAAPPPPRRAPKAPPAEVPASDAKGEANDGAKGEGPRIADRVLPARRLPIGETVKKGDDGKFRLPPLSLLAPAPPRRDTGPSREALEENARLLESVLDDYGVRGKIVDIRPGPVVTLYELEPAPGTKSARVIGLADDIARSMSVLAVRIATVPGRNVIGIEMPNARRETVYFSEMMEAEDWARNTGKLPMALGKDIGGAPVVADLARMPHLLIAGTTGSGKSVGINTMILSLLYRFGPDECRFIMIDPKMLELSVYDRIPHLLAPVVTEPPKAIGALKWTVREMERRYKAMSQLGVRNIGGYNEKVTAASARGEALTRRVQTGFDPETGKPVFEDQPLNLAALPMIVVVIDEMADLMIVAGKEIEAAVQRLAQMARAAGIHVIMATQRPSVDVITGTIKANFPTRISFAVTSKIDSRTILGEQGAEQLLGQGDMLHMAGGGRVSRVHGPFVSDEEVERVVDFLREQGEPAYIEEVTEVEDDEEGGGGGSIGIDAGGGEKGLYEQAVALVSREGKASTSFVQRHLNIGYNRAAKLIEQMERDGVVGPANHVGKREVLARASADD</sequence>
<keyword evidence="7 16" id="KW-0547">Nucleotide-binding</keyword>
<dbReference type="InterPro" id="IPR036390">
    <property type="entry name" value="WH_DNA-bd_sf"/>
</dbReference>
<dbReference type="InterPro" id="IPR025199">
    <property type="entry name" value="FtsK_4TM"/>
</dbReference>
<evidence type="ECO:0000259" key="19">
    <source>
        <dbReference type="PROSITE" id="PS50901"/>
    </source>
</evidence>
<reference evidence="20 21" key="1">
    <citation type="submission" date="2020-08" db="EMBL/GenBank/DDBJ databases">
        <title>Genomic Encyclopedia of Type Strains, Phase IV (KMG-IV): sequencing the most valuable type-strain genomes for metagenomic binning, comparative biology and taxonomic classification.</title>
        <authorList>
            <person name="Goeker M."/>
        </authorList>
    </citation>
    <scope>NUCLEOTIDE SEQUENCE [LARGE SCALE GENOMIC DNA]</scope>
    <source>
        <strain evidence="20 21">DSM 25622</strain>
    </source>
</reference>
<keyword evidence="11" id="KW-0238">DNA-binding</keyword>
<feature type="compositionally biased region" description="Basic and acidic residues" evidence="17">
    <location>
        <begin position="354"/>
        <end position="363"/>
    </location>
</feature>
<keyword evidence="12 18" id="KW-0472">Membrane</keyword>
<feature type="region of interest" description="Disordered" evidence="17">
    <location>
        <begin position="294"/>
        <end position="384"/>
    </location>
</feature>
<dbReference type="RefSeq" id="WP_376766438.1">
    <property type="nucleotide sequence ID" value="NZ_JACIJD010000011.1"/>
</dbReference>
<keyword evidence="8" id="KW-0159">Chromosome partition</keyword>
<gene>
    <name evidence="20" type="ORF">FHS87_002609</name>
</gene>
<dbReference type="InterPro" id="IPR041027">
    <property type="entry name" value="FtsK_alpha"/>
</dbReference>
<dbReference type="Proteomes" id="UP000580654">
    <property type="component" value="Unassembled WGS sequence"/>
</dbReference>
<proteinExistence type="inferred from homology"/>
<dbReference type="Gene3D" id="3.30.980.40">
    <property type="match status" value="1"/>
</dbReference>
<evidence type="ECO:0000256" key="6">
    <source>
        <dbReference type="ARBA" id="ARBA00022692"/>
    </source>
</evidence>
<feature type="domain" description="FtsK" evidence="19">
    <location>
        <begin position="499"/>
        <end position="718"/>
    </location>
</feature>
<dbReference type="AlphaFoldDB" id="A0A840YDV5"/>
<dbReference type="InterPro" id="IPR027417">
    <property type="entry name" value="P-loop_NTPase"/>
</dbReference>
<evidence type="ECO:0000256" key="13">
    <source>
        <dbReference type="ARBA" id="ARBA00023306"/>
    </source>
</evidence>